<comment type="caution">
    <text evidence="2">The sequence shown here is derived from an EMBL/GenBank/DDBJ whole genome shotgun (WGS) entry which is preliminary data.</text>
</comment>
<accession>A0ABU3T0A2</accession>
<dbReference type="Pfam" id="PF11932">
    <property type="entry name" value="DUF3450"/>
    <property type="match status" value="1"/>
</dbReference>
<protein>
    <submittedName>
        <fullName evidence="2">DUF3450 family protein</fullName>
    </submittedName>
</protein>
<proteinExistence type="predicted"/>
<evidence type="ECO:0000256" key="1">
    <source>
        <dbReference type="SAM" id="Coils"/>
    </source>
</evidence>
<name>A0ABU3T0A2_9ALTE</name>
<evidence type="ECO:0000313" key="2">
    <source>
        <dbReference type="EMBL" id="MDU0355670.1"/>
    </source>
</evidence>
<gene>
    <name evidence="2" type="ORF">RS130_18875</name>
</gene>
<keyword evidence="3" id="KW-1185">Reference proteome</keyword>
<organism evidence="2 3">
    <name type="scientific">Paraglaciecola aquimarina</name>
    <dbReference type="NCBI Taxonomy" id="1235557"/>
    <lineage>
        <taxon>Bacteria</taxon>
        <taxon>Pseudomonadati</taxon>
        <taxon>Pseudomonadota</taxon>
        <taxon>Gammaproteobacteria</taxon>
        <taxon>Alteromonadales</taxon>
        <taxon>Alteromonadaceae</taxon>
        <taxon>Paraglaciecola</taxon>
    </lineage>
</organism>
<keyword evidence="1" id="KW-0175">Coiled coil</keyword>
<sequence>MQKLLVILWAFSGALNAAEQVDDLDKLVAQWTQLEQQQQQLSQRWQESKIQQDQLLILLKQERQQLQTTIGQHTAQRDEVINKRAELLQQQTQLEQVQQNMQSELAKVSDVLLGMYQQLPPLLKHQWQGDIDALTGDHVSLLTTSEQLDKILLLLKSLESFEQRIALHQTTMQLANSENSSVQRAVEIQVDQVYLGLSQGWYLSKSGEYWGIGTTTPQGWQWQHQSSKLDVEALRSTITMLNDPATAQWVSLPINIGSSQ</sequence>
<dbReference type="Proteomes" id="UP001247805">
    <property type="component" value="Unassembled WGS sequence"/>
</dbReference>
<dbReference type="RefSeq" id="WP_316027200.1">
    <property type="nucleotide sequence ID" value="NZ_JAWDIO010000002.1"/>
</dbReference>
<reference evidence="2 3" key="1">
    <citation type="submission" date="2023-10" db="EMBL/GenBank/DDBJ databases">
        <title>Glaciecola aquimarina strain GGW-M5 nov., isolated from a coastal seawater.</title>
        <authorList>
            <person name="Bayburt H."/>
            <person name="Kim J.M."/>
            <person name="Choi B.J."/>
            <person name="Jeon C.O."/>
        </authorList>
    </citation>
    <scope>NUCLEOTIDE SEQUENCE [LARGE SCALE GENOMIC DNA]</scope>
    <source>
        <strain evidence="2 3">KCTC 32108</strain>
    </source>
</reference>
<dbReference type="EMBL" id="JAWDIO010000002">
    <property type="protein sequence ID" value="MDU0355670.1"/>
    <property type="molecule type" value="Genomic_DNA"/>
</dbReference>
<feature type="coiled-coil region" evidence="1">
    <location>
        <begin position="77"/>
        <end position="107"/>
    </location>
</feature>
<evidence type="ECO:0000313" key="3">
    <source>
        <dbReference type="Proteomes" id="UP001247805"/>
    </source>
</evidence>
<dbReference type="InterPro" id="IPR016866">
    <property type="entry name" value="UCP028069"/>
</dbReference>